<feature type="chain" id="PRO_5040127081" evidence="15">
    <location>
        <begin position="20"/>
        <end position="506"/>
    </location>
</feature>
<reference evidence="17" key="1">
    <citation type="submission" date="2025-08" db="UniProtKB">
        <authorList>
            <consortium name="RefSeq"/>
        </authorList>
    </citation>
    <scope>IDENTIFICATION</scope>
    <source>
        <strain evidence="17">USDA-PBARC FA_bdor</strain>
        <tissue evidence="17">Whole organism</tissue>
    </source>
</reference>
<dbReference type="Proteomes" id="UP000694866">
    <property type="component" value="Unplaced"/>
</dbReference>
<organism evidence="16 17">
    <name type="scientific">Fopius arisanus</name>
    <dbReference type="NCBI Taxonomy" id="64838"/>
    <lineage>
        <taxon>Eukaryota</taxon>
        <taxon>Metazoa</taxon>
        <taxon>Ecdysozoa</taxon>
        <taxon>Arthropoda</taxon>
        <taxon>Hexapoda</taxon>
        <taxon>Insecta</taxon>
        <taxon>Pterygota</taxon>
        <taxon>Neoptera</taxon>
        <taxon>Endopterygota</taxon>
        <taxon>Hymenoptera</taxon>
        <taxon>Apocrita</taxon>
        <taxon>Ichneumonoidea</taxon>
        <taxon>Braconidae</taxon>
        <taxon>Opiinae</taxon>
        <taxon>Fopius</taxon>
    </lineage>
</organism>
<dbReference type="PROSITE" id="PS00086">
    <property type="entry name" value="CYTOCHROME_P450"/>
    <property type="match status" value="1"/>
</dbReference>
<comment type="subcellular location">
    <subcellularLocation>
        <location evidence="3">Endoplasmic reticulum membrane</location>
        <topology evidence="3">Peripheral membrane protein</topology>
    </subcellularLocation>
    <subcellularLocation>
        <location evidence="2">Microsome membrane</location>
        <topology evidence="2">Peripheral membrane protein</topology>
    </subcellularLocation>
</comment>
<dbReference type="InterPro" id="IPR036396">
    <property type="entry name" value="Cyt_P450_sf"/>
</dbReference>
<dbReference type="GO" id="GO:0005789">
    <property type="term" value="C:endoplasmic reticulum membrane"/>
    <property type="evidence" value="ECO:0007669"/>
    <property type="project" value="UniProtKB-SubCell"/>
</dbReference>
<evidence type="ECO:0000256" key="13">
    <source>
        <dbReference type="PIRSR" id="PIRSR602402-1"/>
    </source>
</evidence>
<protein>
    <submittedName>
        <fullName evidence="17">Cytochrome P450 9e2-like</fullName>
    </submittedName>
</protein>
<evidence type="ECO:0000256" key="8">
    <source>
        <dbReference type="ARBA" id="ARBA00022848"/>
    </source>
</evidence>
<accession>A0A9R1T6A0</accession>
<evidence type="ECO:0000256" key="2">
    <source>
        <dbReference type="ARBA" id="ARBA00004174"/>
    </source>
</evidence>
<evidence type="ECO:0000256" key="10">
    <source>
        <dbReference type="ARBA" id="ARBA00023004"/>
    </source>
</evidence>
<dbReference type="InterPro" id="IPR017972">
    <property type="entry name" value="Cyt_P450_CS"/>
</dbReference>
<dbReference type="GO" id="GO:0020037">
    <property type="term" value="F:heme binding"/>
    <property type="evidence" value="ECO:0007669"/>
    <property type="project" value="InterPro"/>
</dbReference>
<dbReference type="GeneID" id="105266783"/>
<evidence type="ECO:0000256" key="9">
    <source>
        <dbReference type="ARBA" id="ARBA00023002"/>
    </source>
</evidence>
<proteinExistence type="inferred from homology"/>
<dbReference type="GO" id="GO:0016705">
    <property type="term" value="F:oxidoreductase activity, acting on paired donors, with incorporation or reduction of molecular oxygen"/>
    <property type="evidence" value="ECO:0007669"/>
    <property type="project" value="InterPro"/>
</dbReference>
<evidence type="ECO:0000256" key="6">
    <source>
        <dbReference type="ARBA" id="ARBA00022723"/>
    </source>
</evidence>
<evidence type="ECO:0000313" key="17">
    <source>
        <dbReference type="RefSeq" id="XP_011303493.1"/>
    </source>
</evidence>
<feature type="signal peptide" evidence="15">
    <location>
        <begin position="1"/>
        <end position="19"/>
    </location>
</feature>
<evidence type="ECO:0000256" key="15">
    <source>
        <dbReference type="SAM" id="SignalP"/>
    </source>
</evidence>
<dbReference type="AlphaFoldDB" id="A0A9R1T6A0"/>
<dbReference type="GO" id="GO:0004497">
    <property type="term" value="F:monooxygenase activity"/>
    <property type="evidence" value="ECO:0007669"/>
    <property type="project" value="UniProtKB-KW"/>
</dbReference>
<keyword evidence="7" id="KW-0256">Endoplasmic reticulum</keyword>
<evidence type="ECO:0000256" key="12">
    <source>
        <dbReference type="ARBA" id="ARBA00023136"/>
    </source>
</evidence>
<keyword evidence="6 13" id="KW-0479">Metal-binding</keyword>
<dbReference type="Pfam" id="PF00067">
    <property type="entry name" value="p450"/>
    <property type="match status" value="1"/>
</dbReference>
<dbReference type="PRINTS" id="PR00385">
    <property type="entry name" value="P450"/>
</dbReference>
<keyword evidence="12" id="KW-0472">Membrane</keyword>
<dbReference type="RefSeq" id="XP_011303493.1">
    <property type="nucleotide sequence ID" value="XM_011305191.1"/>
</dbReference>
<gene>
    <name evidence="17" type="primary">LOC105266783</name>
</gene>
<keyword evidence="11 14" id="KW-0503">Monooxygenase</keyword>
<dbReference type="InterPro" id="IPR002402">
    <property type="entry name" value="Cyt_P450_E_grp-II"/>
</dbReference>
<keyword evidence="8" id="KW-0492">Microsome</keyword>
<evidence type="ECO:0000256" key="1">
    <source>
        <dbReference type="ARBA" id="ARBA00001971"/>
    </source>
</evidence>
<dbReference type="GO" id="GO:0005506">
    <property type="term" value="F:iron ion binding"/>
    <property type="evidence" value="ECO:0007669"/>
    <property type="project" value="InterPro"/>
</dbReference>
<dbReference type="PRINTS" id="PR00464">
    <property type="entry name" value="EP450II"/>
</dbReference>
<dbReference type="SUPFAM" id="SSF48264">
    <property type="entry name" value="Cytochrome P450"/>
    <property type="match status" value="1"/>
</dbReference>
<evidence type="ECO:0000313" key="16">
    <source>
        <dbReference type="Proteomes" id="UP000694866"/>
    </source>
</evidence>
<feature type="binding site" description="axial binding residue" evidence="13">
    <location>
        <position position="443"/>
    </location>
    <ligand>
        <name>heme</name>
        <dbReference type="ChEBI" id="CHEBI:30413"/>
    </ligand>
    <ligandPart>
        <name>Fe</name>
        <dbReference type="ChEBI" id="CHEBI:18248"/>
    </ligandPart>
</feature>
<dbReference type="FunFam" id="1.10.630.10:FF:000042">
    <property type="entry name" value="Cytochrome P450"/>
    <property type="match status" value="1"/>
</dbReference>
<dbReference type="Gene3D" id="1.10.630.10">
    <property type="entry name" value="Cytochrome P450"/>
    <property type="match status" value="1"/>
</dbReference>
<dbReference type="InterPro" id="IPR001128">
    <property type="entry name" value="Cyt_P450"/>
</dbReference>
<evidence type="ECO:0000256" key="5">
    <source>
        <dbReference type="ARBA" id="ARBA00022617"/>
    </source>
</evidence>
<comment type="similarity">
    <text evidence="4 14">Belongs to the cytochrome P450 family.</text>
</comment>
<keyword evidence="9 14" id="KW-0560">Oxidoreductase</keyword>
<dbReference type="CDD" id="cd11056">
    <property type="entry name" value="CYP6-like"/>
    <property type="match status" value="1"/>
</dbReference>
<dbReference type="KEGG" id="fas:105266783"/>
<dbReference type="InterPro" id="IPR050476">
    <property type="entry name" value="Insect_CytP450_Detox"/>
</dbReference>
<comment type="cofactor">
    <cofactor evidence="1 13">
        <name>heme</name>
        <dbReference type="ChEBI" id="CHEBI:30413"/>
    </cofactor>
</comment>
<name>A0A9R1T6A0_9HYME</name>
<evidence type="ECO:0000256" key="7">
    <source>
        <dbReference type="ARBA" id="ARBA00022824"/>
    </source>
</evidence>
<evidence type="ECO:0000256" key="11">
    <source>
        <dbReference type="ARBA" id="ARBA00023033"/>
    </source>
</evidence>
<keyword evidence="15" id="KW-0732">Signal</keyword>
<sequence>MWTILGGVLVLVLLYVILKEDNYFKDYGIPHLKPLPILGNMGGTFTRRISFFDLIQKIYDLNRNAKYVGVHDFNTPIIMIRDRELGKIITVKSFDHFVNHRKFIDPNLDPLFGNLIFSLKDDHWRRIRNLISPAFTSSKMKAAFKLIADCASNYADYFAEESRLKPLECNTKDAFTRYTNDVIGTFAFGVSIDSIRNRENEFYILGKKSTSFEGMAMVRLTLMRFVPRFCKLFNIKFATDDVRHFFTNLVKETIAMRDEKGVSRPDLIQLMMETRNDKDGKKLSVLEMTSQAYGFFFAGFDTSSTLMCFVAQEIAEKSHVQEKLQREVDEVFEEHQGDPPYEAINNMVYLDAVINEALRMYPVAPFQDRLCNSEFELPPALPGEKPLVLKPGDVVWLPIYCIHRDPEYFDNPEVFDPERFVKGDKSSAFAVNSMTFGQGPRACIGNRFAILETKILFAYLLRKCRLTPGSKMITPMRISKSSFIMKAEGGFWVEFQPRSQESESQH</sequence>
<evidence type="ECO:0000256" key="4">
    <source>
        <dbReference type="ARBA" id="ARBA00010617"/>
    </source>
</evidence>
<evidence type="ECO:0000256" key="14">
    <source>
        <dbReference type="RuleBase" id="RU000461"/>
    </source>
</evidence>
<keyword evidence="16" id="KW-1185">Reference proteome</keyword>
<dbReference type="PANTHER" id="PTHR24292">
    <property type="entry name" value="CYTOCHROME P450"/>
    <property type="match status" value="1"/>
</dbReference>
<dbReference type="PANTHER" id="PTHR24292:SF54">
    <property type="entry name" value="CYP9F3-RELATED"/>
    <property type="match status" value="1"/>
</dbReference>
<evidence type="ECO:0000256" key="3">
    <source>
        <dbReference type="ARBA" id="ARBA00004406"/>
    </source>
</evidence>
<dbReference type="OrthoDB" id="2789670at2759"/>
<keyword evidence="10 13" id="KW-0408">Iron</keyword>
<keyword evidence="5 13" id="KW-0349">Heme</keyword>